<proteinExistence type="inferred from homology"/>
<evidence type="ECO:0000313" key="4">
    <source>
        <dbReference type="EMBL" id="CAD7570758.1"/>
    </source>
</evidence>
<dbReference type="CDD" id="cd13211">
    <property type="entry name" value="PH-GRAM_MTMR9"/>
    <property type="match status" value="1"/>
</dbReference>
<dbReference type="PROSITE" id="PS51339">
    <property type="entry name" value="PPASE_MYOTUBULARIN"/>
    <property type="match status" value="1"/>
</dbReference>
<dbReference type="EMBL" id="OE180192">
    <property type="protein sequence ID" value="CAD7570758.1"/>
    <property type="molecule type" value="Genomic_DNA"/>
</dbReference>
<dbReference type="Pfam" id="PF21098">
    <property type="entry name" value="PH-GRAM_MTMR6-like"/>
    <property type="match status" value="1"/>
</dbReference>
<dbReference type="GO" id="GO:0005737">
    <property type="term" value="C:cytoplasm"/>
    <property type="evidence" value="ECO:0007669"/>
    <property type="project" value="TreeGrafter"/>
</dbReference>
<comment type="similarity">
    <text evidence="1">Belongs to the protein-tyrosine phosphatase family. Non-receptor class myotubularin subfamily.</text>
</comment>
<dbReference type="InterPro" id="IPR010569">
    <property type="entry name" value="Myotubularin-like_Pase_dom"/>
</dbReference>
<dbReference type="PANTHER" id="PTHR10807">
    <property type="entry name" value="MYOTUBULARIN-RELATED"/>
    <property type="match status" value="1"/>
</dbReference>
<protein>
    <submittedName>
        <fullName evidence="4">(California timema) hypothetical protein</fullName>
    </submittedName>
</protein>
<dbReference type="Gene3D" id="2.30.29.30">
    <property type="entry name" value="Pleckstrin-homology domain (PH domain)/Phosphotyrosine-binding domain (PTB)"/>
    <property type="match status" value="1"/>
</dbReference>
<dbReference type="InterPro" id="IPR011993">
    <property type="entry name" value="PH-like_dom_sf"/>
</dbReference>
<evidence type="ECO:0000256" key="1">
    <source>
        <dbReference type="ARBA" id="ARBA00007471"/>
    </source>
</evidence>
<dbReference type="GO" id="GO:0010507">
    <property type="term" value="P:negative regulation of autophagy"/>
    <property type="evidence" value="ECO:0007669"/>
    <property type="project" value="TreeGrafter"/>
</dbReference>
<gene>
    <name evidence="4" type="ORF">TCMB3V08_LOCUS3447</name>
</gene>
<sequence length="226" mass="25501">MTLLDAIEDDPYLPSTSIPTTRLDDQATTSETSAGTSNEEIVLAKRPRQISLFSVTLPLDAISLIMEFFDMIPIPMLDGVVMHAPFRNTVDGTLCISSHHLILSSRKEGVEELWMLHRNIDLVERRPNGLSGGSIVIKCKDFRVIQLDINSPEEFVQVAACIENLASIEDVRLFYPFFYRHMSPILEDGWTAFTPETEYAHLVNSLADEWKISYVNKDFGVSTSIY</sequence>
<reference evidence="4" key="1">
    <citation type="submission" date="2020-11" db="EMBL/GenBank/DDBJ databases">
        <authorList>
            <person name="Tran Van P."/>
        </authorList>
    </citation>
    <scope>NUCLEOTIDE SEQUENCE</scope>
</reference>
<dbReference type="PANTHER" id="PTHR10807:SF73">
    <property type="entry name" value="LD06050P"/>
    <property type="match status" value="1"/>
</dbReference>
<feature type="region of interest" description="Disordered" evidence="2">
    <location>
        <begin position="1"/>
        <end position="37"/>
    </location>
</feature>
<dbReference type="InterPro" id="IPR030564">
    <property type="entry name" value="Myotubularin"/>
</dbReference>
<evidence type="ECO:0000259" key="3">
    <source>
        <dbReference type="PROSITE" id="PS51339"/>
    </source>
</evidence>
<name>A0A7R9J159_TIMCA</name>
<evidence type="ECO:0000256" key="2">
    <source>
        <dbReference type="SAM" id="MobiDB-lite"/>
    </source>
</evidence>
<feature type="compositionally biased region" description="Acidic residues" evidence="2">
    <location>
        <begin position="1"/>
        <end position="11"/>
    </location>
</feature>
<dbReference type="AlphaFoldDB" id="A0A7R9J159"/>
<feature type="domain" description="Myotubularin phosphatase" evidence="3">
    <location>
        <begin position="189"/>
        <end position="226"/>
    </location>
</feature>
<dbReference type="InterPro" id="IPR048994">
    <property type="entry name" value="PH-GRAM_MTMR6-9"/>
</dbReference>
<feature type="compositionally biased region" description="Polar residues" evidence="2">
    <location>
        <begin position="14"/>
        <end position="37"/>
    </location>
</feature>
<accession>A0A7R9J159</accession>
<dbReference type="GO" id="GO:0019903">
    <property type="term" value="F:protein phosphatase binding"/>
    <property type="evidence" value="ECO:0007669"/>
    <property type="project" value="TreeGrafter"/>
</dbReference>
<dbReference type="GO" id="GO:0046856">
    <property type="term" value="P:phosphatidylinositol dephosphorylation"/>
    <property type="evidence" value="ECO:0007669"/>
    <property type="project" value="TreeGrafter"/>
</dbReference>
<dbReference type="SUPFAM" id="SSF50729">
    <property type="entry name" value="PH domain-like"/>
    <property type="match status" value="1"/>
</dbReference>
<organism evidence="4">
    <name type="scientific">Timema californicum</name>
    <name type="common">California timema</name>
    <name type="synonym">Walking stick</name>
    <dbReference type="NCBI Taxonomy" id="61474"/>
    <lineage>
        <taxon>Eukaryota</taxon>
        <taxon>Metazoa</taxon>
        <taxon>Ecdysozoa</taxon>
        <taxon>Arthropoda</taxon>
        <taxon>Hexapoda</taxon>
        <taxon>Insecta</taxon>
        <taxon>Pterygota</taxon>
        <taxon>Neoptera</taxon>
        <taxon>Polyneoptera</taxon>
        <taxon>Phasmatodea</taxon>
        <taxon>Timematodea</taxon>
        <taxon>Timematoidea</taxon>
        <taxon>Timematidae</taxon>
        <taxon>Timema</taxon>
    </lineage>
</organism>